<dbReference type="GO" id="GO:0046872">
    <property type="term" value="F:metal ion binding"/>
    <property type="evidence" value="ECO:0007669"/>
    <property type="project" value="UniProtKB-KW"/>
</dbReference>
<dbReference type="InterPro" id="IPR020583">
    <property type="entry name" value="Inositol_monoP_metal-BS"/>
</dbReference>
<evidence type="ECO:0000256" key="5">
    <source>
        <dbReference type="ARBA" id="ARBA00022801"/>
    </source>
</evidence>
<gene>
    <name evidence="9" type="primary">suhB</name>
    <name evidence="9" type="ordered locus">CHU_3258</name>
</gene>
<accession>A0A6N4SVK6</accession>
<dbReference type="PANTHER" id="PTHR20854">
    <property type="entry name" value="INOSITOL MONOPHOSPHATASE"/>
    <property type="match status" value="1"/>
</dbReference>
<dbReference type="OrthoDB" id="9772456at2"/>
<evidence type="ECO:0000256" key="4">
    <source>
        <dbReference type="ARBA" id="ARBA00022723"/>
    </source>
</evidence>
<dbReference type="PRINTS" id="PR01959">
    <property type="entry name" value="SBIMPHPHTASE"/>
</dbReference>
<dbReference type="PANTHER" id="PTHR20854:SF4">
    <property type="entry name" value="INOSITOL-1-MONOPHOSPHATASE-RELATED"/>
    <property type="match status" value="1"/>
</dbReference>
<feature type="binding site" evidence="7">
    <location>
        <position position="97"/>
    </location>
    <ligand>
        <name>Mg(2+)</name>
        <dbReference type="ChEBI" id="CHEBI:18420"/>
        <label>1</label>
        <note>catalytic</note>
    </ligand>
</feature>
<dbReference type="EC" id="3.1.3.25" evidence="8"/>
<feature type="binding site" evidence="7">
    <location>
        <position position="78"/>
    </location>
    <ligand>
        <name>Mg(2+)</name>
        <dbReference type="ChEBI" id="CHEBI:18420"/>
        <label>1</label>
        <note>catalytic</note>
    </ligand>
</feature>
<keyword evidence="4 7" id="KW-0479">Metal-binding</keyword>
<dbReference type="KEGG" id="chu:CHU_3258"/>
<name>A0A6N4SVK6_CYTH3</name>
<dbReference type="PRINTS" id="PR00377">
    <property type="entry name" value="IMPHPHTASES"/>
</dbReference>
<evidence type="ECO:0000256" key="6">
    <source>
        <dbReference type="ARBA" id="ARBA00022842"/>
    </source>
</evidence>
<dbReference type="PROSITE" id="PS00629">
    <property type="entry name" value="IMP_1"/>
    <property type="match status" value="1"/>
</dbReference>
<dbReference type="GO" id="GO:0006020">
    <property type="term" value="P:inositol metabolic process"/>
    <property type="evidence" value="ECO:0007669"/>
    <property type="project" value="TreeGrafter"/>
</dbReference>
<feature type="binding site" evidence="7">
    <location>
        <position position="94"/>
    </location>
    <ligand>
        <name>Mg(2+)</name>
        <dbReference type="ChEBI" id="CHEBI:18420"/>
        <label>1</label>
        <note>catalytic</note>
    </ligand>
</feature>
<organism evidence="9 10">
    <name type="scientific">Cytophaga hutchinsonii (strain ATCC 33406 / DSM 1761 / CIP 103989 / NBRC 15051 / NCIMB 9469 / D465)</name>
    <dbReference type="NCBI Taxonomy" id="269798"/>
    <lineage>
        <taxon>Bacteria</taxon>
        <taxon>Pseudomonadati</taxon>
        <taxon>Bacteroidota</taxon>
        <taxon>Cytophagia</taxon>
        <taxon>Cytophagales</taxon>
        <taxon>Cytophagaceae</taxon>
        <taxon>Cytophaga</taxon>
    </lineage>
</organism>
<dbReference type="CDD" id="cd01639">
    <property type="entry name" value="IMPase"/>
    <property type="match status" value="1"/>
</dbReference>
<keyword evidence="6 7" id="KW-0460">Magnesium</keyword>
<dbReference type="EMBL" id="CP000383">
    <property type="protein sequence ID" value="ABG60497.1"/>
    <property type="molecule type" value="Genomic_DNA"/>
</dbReference>
<comment type="similarity">
    <text evidence="3 8">Belongs to the inositol monophosphatase superfamily.</text>
</comment>
<dbReference type="SUPFAM" id="SSF56655">
    <property type="entry name" value="Carbohydrate phosphatase"/>
    <property type="match status" value="1"/>
</dbReference>
<dbReference type="GO" id="GO:0007165">
    <property type="term" value="P:signal transduction"/>
    <property type="evidence" value="ECO:0007669"/>
    <property type="project" value="TreeGrafter"/>
</dbReference>
<dbReference type="FunFam" id="3.40.190.80:FF:000002">
    <property type="entry name" value="Inositol-1-monophosphatase"/>
    <property type="match status" value="1"/>
</dbReference>
<sequence length="272" mass="30398">MANATFSADKLKQLTLQITKLARVAGDFQINELKNFERSNIEHKGRSNDLVSYVDKETEKLLIESLTKLVPEAGFETEEGTVEQTQSGLRWIIDPLDGTTNFLHKLPLFSISIALVQDETLLIGVVHEPSRNECFYAWKNGGAYMNGERIETSSITEISDALIATGFPYSLRGKSDQYFTLIRHFVETTHGVRRLGSAAIDLCYVACGRFEAYFEFNLKPWDVAAGILIVREAGGIVSNYSGGDDHCQTAEEVCAAGRHIHPLMIDTFKKIW</sequence>
<evidence type="ECO:0000313" key="9">
    <source>
        <dbReference type="EMBL" id="ABG60497.1"/>
    </source>
</evidence>
<dbReference type="RefSeq" id="WP_011586607.1">
    <property type="nucleotide sequence ID" value="NC_008255.1"/>
</dbReference>
<proteinExistence type="inferred from homology"/>
<dbReference type="Proteomes" id="UP000001822">
    <property type="component" value="Chromosome"/>
</dbReference>
<feature type="binding site" evidence="7">
    <location>
        <position position="222"/>
    </location>
    <ligand>
        <name>Mg(2+)</name>
        <dbReference type="ChEBI" id="CHEBI:18420"/>
        <label>1</label>
        <note>catalytic</note>
    </ligand>
</feature>
<evidence type="ECO:0000313" key="10">
    <source>
        <dbReference type="Proteomes" id="UP000001822"/>
    </source>
</evidence>
<dbReference type="Gene3D" id="3.30.540.10">
    <property type="entry name" value="Fructose-1,6-Bisphosphatase, subunit A, domain 1"/>
    <property type="match status" value="1"/>
</dbReference>
<dbReference type="PROSITE" id="PS00630">
    <property type="entry name" value="IMP_2"/>
    <property type="match status" value="1"/>
</dbReference>
<dbReference type="InterPro" id="IPR000760">
    <property type="entry name" value="Inositol_monophosphatase-like"/>
</dbReference>
<evidence type="ECO:0000256" key="8">
    <source>
        <dbReference type="RuleBase" id="RU364068"/>
    </source>
</evidence>
<reference evidence="9 10" key="1">
    <citation type="journal article" date="2007" name="Appl. Environ. Microbiol.">
        <title>Genome sequence of the cellulolytic gliding bacterium Cytophaga hutchinsonii.</title>
        <authorList>
            <person name="Xie G."/>
            <person name="Bruce D.C."/>
            <person name="Challacombe J.F."/>
            <person name="Chertkov O."/>
            <person name="Detter J.C."/>
            <person name="Gilna P."/>
            <person name="Han C.S."/>
            <person name="Lucas S."/>
            <person name="Misra M."/>
            <person name="Myers G.L."/>
            <person name="Richardson P."/>
            <person name="Tapia R."/>
            <person name="Thayer N."/>
            <person name="Thompson L.S."/>
            <person name="Brettin T.S."/>
            <person name="Henrissat B."/>
            <person name="Wilson D.B."/>
            <person name="McBride M.J."/>
        </authorList>
    </citation>
    <scope>NUCLEOTIDE SEQUENCE [LARGE SCALE GENOMIC DNA]</scope>
    <source>
        <strain evidence="10">ATCC 33406 / DSM 1761 / CIP 103989 / NBRC 15051 / NCIMB 9469 / D465</strain>
    </source>
</reference>
<dbReference type="GO" id="GO:0046854">
    <property type="term" value="P:phosphatidylinositol phosphate biosynthetic process"/>
    <property type="evidence" value="ECO:0007669"/>
    <property type="project" value="InterPro"/>
</dbReference>
<dbReference type="InterPro" id="IPR033942">
    <property type="entry name" value="IMPase"/>
</dbReference>
<feature type="binding site" evidence="7">
    <location>
        <position position="96"/>
    </location>
    <ligand>
        <name>Mg(2+)</name>
        <dbReference type="ChEBI" id="CHEBI:18420"/>
        <label>1</label>
        <note>catalytic</note>
    </ligand>
</feature>
<dbReference type="FunFam" id="3.30.540.10:FF:000003">
    <property type="entry name" value="Inositol-1-monophosphatase"/>
    <property type="match status" value="1"/>
</dbReference>
<evidence type="ECO:0000256" key="7">
    <source>
        <dbReference type="PIRSR" id="PIRSR600760-2"/>
    </source>
</evidence>
<evidence type="ECO:0000256" key="3">
    <source>
        <dbReference type="ARBA" id="ARBA00009759"/>
    </source>
</evidence>
<dbReference type="Pfam" id="PF00459">
    <property type="entry name" value="Inositol_P"/>
    <property type="match status" value="1"/>
</dbReference>
<evidence type="ECO:0000256" key="1">
    <source>
        <dbReference type="ARBA" id="ARBA00001033"/>
    </source>
</evidence>
<dbReference type="Gene3D" id="3.40.190.80">
    <property type="match status" value="1"/>
</dbReference>
<protein>
    <recommendedName>
        <fullName evidence="8">Inositol-1-monophosphatase</fullName>
        <ecNumber evidence="8">3.1.3.25</ecNumber>
    </recommendedName>
</protein>
<dbReference type="InterPro" id="IPR020550">
    <property type="entry name" value="Inositol_monophosphatase_CS"/>
</dbReference>
<keyword evidence="5 8" id="KW-0378">Hydrolase</keyword>
<evidence type="ECO:0000256" key="2">
    <source>
        <dbReference type="ARBA" id="ARBA00001946"/>
    </source>
</evidence>
<dbReference type="InterPro" id="IPR022337">
    <property type="entry name" value="Inositol_monophosphatase_SuhB"/>
</dbReference>
<comment type="cofactor">
    <cofactor evidence="2 7 8">
        <name>Mg(2+)</name>
        <dbReference type="ChEBI" id="CHEBI:18420"/>
    </cofactor>
</comment>
<dbReference type="GO" id="GO:0008934">
    <property type="term" value="F:inositol monophosphate 1-phosphatase activity"/>
    <property type="evidence" value="ECO:0007669"/>
    <property type="project" value="InterPro"/>
</dbReference>
<keyword evidence="10" id="KW-1185">Reference proteome</keyword>
<dbReference type="AlphaFoldDB" id="A0A6N4SVK6"/>
<comment type="catalytic activity">
    <reaction evidence="1 8">
        <text>a myo-inositol phosphate + H2O = myo-inositol + phosphate</text>
        <dbReference type="Rhea" id="RHEA:24056"/>
        <dbReference type="ChEBI" id="CHEBI:15377"/>
        <dbReference type="ChEBI" id="CHEBI:17268"/>
        <dbReference type="ChEBI" id="CHEBI:43474"/>
        <dbReference type="ChEBI" id="CHEBI:84139"/>
        <dbReference type="EC" id="3.1.3.25"/>
    </reaction>
</comment>